<comment type="caution">
    <text evidence="1">The sequence shown here is derived from an EMBL/GenBank/DDBJ whole genome shotgun (WGS) entry which is preliminary data.</text>
</comment>
<dbReference type="EMBL" id="AVPE01000008">
    <property type="protein sequence ID" value="KGX92067.1"/>
    <property type="molecule type" value="Genomic_DNA"/>
</dbReference>
<accession>A0A0A5I8B3</accession>
<proteinExistence type="predicted"/>
<gene>
    <name evidence="1" type="ORF">N781_02815</name>
</gene>
<dbReference type="OrthoDB" id="2691865at2"/>
<organism evidence="1 2">
    <name type="scientific">Pontibacillus halophilus JSM 076056 = DSM 19796</name>
    <dbReference type="NCBI Taxonomy" id="1385510"/>
    <lineage>
        <taxon>Bacteria</taxon>
        <taxon>Bacillati</taxon>
        <taxon>Bacillota</taxon>
        <taxon>Bacilli</taxon>
        <taxon>Bacillales</taxon>
        <taxon>Bacillaceae</taxon>
        <taxon>Pontibacillus</taxon>
    </lineage>
</organism>
<dbReference type="STRING" id="1385510.GCA_000425205_00573"/>
<reference evidence="1 2" key="1">
    <citation type="submission" date="2013-08" db="EMBL/GenBank/DDBJ databases">
        <authorList>
            <person name="Huang J."/>
            <person name="Wang G."/>
        </authorList>
    </citation>
    <scope>NUCLEOTIDE SEQUENCE [LARGE SCALE GENOMIC DNA]</scope>
    <source>
        <strain evidence="1 2">JSM 076056</strain>
    </source>
</reference>
<evidence type="ECO:0000313" key="2">
    <source>
        <dbReference type="Proteomes" id="UP000030528"/>
    </source>
</evidence>
<keyword evidence="2" id="KW-1185">Reference proteome</keyword>
<sequence length="61" mass="7314">MTFRVIGMYLADVKIQFSVNRKEQYFTNRTDAEAFREQIIKEDILPQYYELEIETLPAHAE</sequence>
<dbReference type="RefSeq" id="WP_026799359.1">
    <property type="nucleotide sequence ID" value="NZ_AULI01000002.1"/>
</dbReference>
<dbReference type="Proteomes" id="UP000030528">
    <property type="component" value="Unassembled WGS sequence"/>
</dbReference>
<dbReference type="AlphaFoldDB" id="A0A0A5I8B3"/>
<protein>
    <submittedName>
        <fullName evidence="1">Uncharacterized protein</fullName>
    </submittedName>
</protein>
<evidence type="ECO:0000313" key="1">
    <source>
        <dbReference type="EMBL" id="KGX92067.1"/>
    </source>
</evidence>
<name>A0A0A5I8B3_9BACI</name>